<dbReference type="InterPro" id="IPR056632">
    <property type="entry name" value="DUF7730"/>
</dbReference>
<dbReference type="GeneID" id="54564636"/>
<accession>A0A6A6CZD6</accession>
<feature type="compositionally biased region" description="Basic residues" evidence="1">
    <location>
        <begin position="349"/>
        <end position="362"/>
    </location>
</feature>
<evidence type="ECO:0000313" key="3">
    <source>
        <dbReference type="EMBL" id="KAF2172103.1"/>
    </source>
</evidence>
<feature type="region of interest" description="Disordered" evidence="1">
    <location>
        <begin position="66"/>
        <end position="96"/>
    </location>
</feature>
<feature type="domain" description="DUF7730" evidence="2">
    <location>
        <begin position="218"/>
        <end position="319"/>
    </location>
</feature>
<dbReference type="Proteomes" id="UP000799537">
    <property type="component" value="Unassembled WGS sequence"/>
</dbReference>
<feature type="region of interest" description="Disordered" evidence="1">
    <location>
        <begin position="328"/>
        <end position="362"/>
    </location>
</feature>
<reference evidence="3" key="1">
    <citation type="journal article" date="2020" name="Stud. Mycol.">
        <title>101 Dothideomycetes genomes: a test case for predicting lifestyles and emergence of pathogens.</title>
        <authorList>
            <person name="Haridas S."/>
            <person name="Albert R."/>
            <person name="Binder M."/>
            <person name="Bloem J."/>
            <person name="Labutti K."/>
            <person name="Salamov A."/>
            <person name="Andreopoulos B."/>
            <person name="Baker S."/>
            <person name="Barry K."/>
            <person name="Bills G."/>
            <person name="Bluhm B."/>
            <person name="Cannon C."/>
            <person name="Castanera R."/>
            <person name="Culley D."/>
            <person name="Daum C."/>
            <person name="Ezra D."/>
            <person name="Gonzalez J."/>
            <person name="Henrissat B."/>
            <person name="Kuo A."/>
            <person name="Liang C."/>
            <person name="Lipzen A."/>
            <person name="Lutzoni F."/>
            <person name="Magnuson J."/>
            <person name="Mondo S."/>
            <person name="Nolan M."/>
            <person name="Ohm R."/>
            <person name="Pangilinan J."/>
            <person name="Park H.-J."/>
            <person name="Ramirez L."/>
            <person name="Alfaro M."/>
            <person name="Sun H."/>
            <person name="Tritt A."/>
            <person name="Yoshinaga Y."/>
            <person name="Zwiers L.-H."/>
            <person name="Turgeon B."/>
            <person name="Goodwin S."/>
            <person name="Spatafora J."/>
            <person name="Crous P."/>
            <person name="Grigoriev I."/>
        </authorList>
    </citation>
    <scope>NUCLEOTIDE SEQUENCE</scope>
    <source>
        <strain evidence="3">ATCC 36951</strain>
    </source>
</reference>
<dbReference type="EMBL" id="ML993581">
    <property type="protein sequence ID" value="KAF2172103.1"/>
    <property type="molecule type" value="Genomic_DNA"/>
</dbReference>
<sequence>MAREAILYLARILDLDHHIDSPYPILVNMGRRKARWRSSTTAPSTSDAKMEDSPILWQTSVMSKTDNIPTKKSVARARAKHKDDNSPKPEPPSLADRFHALPSELRAHIFSLLLVQPVKWDISHQPTCILRRCDIDQTPRRPWVHPSDSATCVYCDDPSPSRWRRDVRLGLNIWTNPWRSHWAPPQRNPYLCSQCYDLFHNPQPVPRAESLPCLCARRANLSTLLVCRQWYTEAATVFYSQNTFAFEHPALFTAFLTNLPPHWQSKISKLSLMAFSTHSPGAIDVDSAYADPTIHITPKRWLDVWPLLRKSLPALSTLELDSSLLRHPKTSASSNGPDEPVSCIPSGKTARRKSGPRWRAGR</sequence>
<dbReference type="OrthoDB" id="5420711at2759"/>
<dbReference type="AlphaFoldDB" id="A0A6A6CZD6"/>
<evidence type="ECO:0000256" key="1">
    <source>
        <dbReference type="SAM" id="MobiDB-lite"/>
    </source>
</evidence>
<dbReference type="InterPro" id="IPR038883">
    <property type="entry name" value="AN11006-like"/>
</dbReference>
<organism evidence="3 4">
    <name type="scientific">Zasmidium cellare ATCC 36951</name>
    <dbReference type="NCBI Taxonomy" id="1080233"/>
    <lineage>
        <taxon>Eukaryota</taxon>
        <taxon>Fungi</taxon>
        <taxon>Dikarya</taxon>
        <taxon>Ascomycota</taxon>
        <taxon>Pezizomycotina</taxon>
        <taxon>Dothideomycetes</taxon>
        <taxon>Dothideomycetidae</taxon>
        <taxon>Mycosphaerellales</taxon>
        <taxon>Mycosphaerellaceae</taxon>
        <taxon>Zasmidium</taxon>
    </lineage>
</organism>
<evidence type="ECO:0000259" key="2">
    <source>
        <dbReference type="Pfam" id="PF24864"/>
    </source>
</evidence>
<gene>
    <name evidence="3" type="ORF">M409DRAFT_49851</name>
</gene>
<dbReference type="Pfam" id="PF24864">
    <property type="entry name" value="DUF7730"/>
    <property type="match status" value="1"/>
</dbReference>
<dbReference type="PANTHER" id="PTHR42085">
    <property type="entry name" value="F-BOX DOMAIN-CONTAINING PROTEIN"/>
    <property type="match status" value="1"/>
</dbReference>
<protein>
    <recommendedName>
        <fullName evidence="2">DUF7730 domain-containing protein</fullName>
    </recommendedName>
</protein>
<dbReference type="PANTHER" id="PTHR42085:SF2">
    <property type="entry name" value="F-BOX DOMAIN-CONTAINING PROTEIN"/>
    <property type="match status" value="1"/>
</dbReference>
<keyword evidence="4" id="KW-1185">Reference proteome</keyword>
<dbReference type="RefSeq" id="XP_033672992.1">
    <property type="nucleotide sequence ID" value="XM_033811364.1"/>
</dbReference>
<name>A0A6A6CZD6_ZASCE</name>
<evidence type="ECO:0000313" key="4">
    <source>
        <dbReference type="Proteomes" id="UP000799537"/>
    </source>
</evidence>
<proteinExistence type="predicted"/>